<feature type="region of interest" description="Disordered" evidence="1">
    <location>
        <begin position="262"/>
        <end position="313"/>
    </location>
</feature>
<dbReference type="RefSeq" id="WP_345364070.1">
    <property type="nucleotide sequence ID" value="NZ_BAABHJ010000030.1"/>
</dbReference>
<proteinExistence type="predicted"/>
<dbReference type="InterPro" id="IPR029046">
    <property type="entry name" value="LolA/LolB/LppX"/>
</dbReference>
<dbReference type="InterPro" id="IPR033434">
    <property type="entry name" value="MucB/RseB_N"/>
</dbReference>
<keyword evidence="3" id="KW-0449">Lipoprotein</keyword>
<accession>A0ABP8TTD6</accession>
<dbReference type="EMBL" id="BAABHJ010000030">
    <property type="protein sequence ID" value="GAA4615737.1"/>
    <property type="molecule type" value="Genomic_DNA"/>
</dbReference>
<keyword evidence="4" id="KW-1185">Reference proteome</keyword>
<dbReference type="SUPFAM" id="SSF89392">
    <property type="entry name" value="Prokaryotic lipoproteins and lipoprotein localization factors"/>
    <property type="match status" value="1"/>
</dbReference>
<protein>
    <submittedName>
        <fullName evidence="3">Outer membrane lipoprotein carrier protein LolA</fullName>
    </submittedName>
</protein>
<feature type="compositionally biased region" description="Low complexity" evidence="1">
    <location>
        <begin position="272"/>
        <end position="293"/>
    </location>
</feature>
<dbReference type="InterPro" id="IPR052944">
    <property type="entry name" value="Sporulation_related"/>
</dbReference>
<comment type="caution">
    <text evidence="3">The sequence shown here is derived from an EMBL/GenBank/DDBJ whole genome shotgun (WGS) entry which is preliminary data.</text>
</comment>
<evidence type="ECO:0000313" key="4">
    <source>
        <dbReference type="Proteomes" id="UP001500212"/>
    </source>
</evidence>
<dbReference type="Proteomes" id="UP001500212">
    <property type="component" value="Unassembled WGS sequence"/>
</dbReference>
<gene>
    <name evidence="3" type="ORF">GCM10023195_69590</name>
</gene>
<sequence>MASTFKNSRAIRWAVPVGAIAVVGAAAGAGPVIAAAQGRPSLPPKTAAQLLTAVQEARRSGKVQPFSGTVVENASLGLPALPGIGSGGTSLMSLLSGSNTARVWYGDEKHVRLALLGTGSETDLIRNNQDVWEWNSEANTATYRRVADKPGRPEKAAPTETPLTPQQAADRALAAIDKTTEVRVDPTARVAGRDVYELVLTPKDGRSLVGRVRLALDGDTYVPLRVQVFARGANSPAAQIGFTSVTFSKPAAANFSFTPPSGAKVVRPDTSKPAPGAKIPGGKIPDGKGPIAKTLPGRAQPGGRSADSSTIGSGWTAVKRLTLPQNSGQPGPKDQRAGVLSALQKAATPVSGSWGSGRLLRTKLVSALLTDDGRVYVGAVTPDVLEQAAAHK</sequence>
<name>A0ABP8TTD6_9ACTN</name>
<feature type="compositionally biased region" description="Basic and acidic residues" evidence="1">
    <location>
        <begin position="148"/>
        <end position="157"/>
    </location>
</feature>
<feature type="domain" description="MucB/RseB N-terminal" evidence="2">
    <location>
        <begin position="101"/>
        <end position="251"/>
    </location>
</feature>
<dbReference type="PANTHER" id="PTHR37507:SF2">
    <property type="entry name" value="SPORULATION PROTEIN YDCC"/>
    <property type="match status" value="1"/>
</dbReference>
<evidence type="ECO:0000256" key="1">
    <source>
        <dbReference type="SAM" id="MobiDB-lite"/>
    </source>
</evidence>
<feature type="region of interest" description="Disordered" evidence="1">
    <location>
        <begin position="148"/>
        <end position="167"/>
    </location>
</feature>
<dbReference type="Gene3D" id="2.50.20.10">
    <property type="entry name" value="Lipoprotein localisation LolA/LolB/LppX"/>
    <property type="match status" value="1"/>
</dbReference>
<organism evidence="3 4">
    <name type="scientific">Actinoallomurus liliacearum</name>
    <dbReference type="NCBI Taxonomy" id="1080073"/>
    <lineage>
        <taxon>Bacteria</taxon>
        <taxon>Bacillati</taxon>
        <taxon>Actinomycetota</taxon>
        <taxon>Actinomycetes</taxon>
        <taxon>Streptosporangiales</taxon>
        <taxon>Thermomonosporaceae</taxon>
        <taxon>Actinoallomurus</taxon>
    </lineage>
</organism>
<dbReference type="Pfam" id="PF03888">
    <property type="entry name" value="MucB_RseB"/>
    <property type="match status" value="1"/>
</dbReference>
<reference evidence="4" key="1">
    <citation type="journal article" date="2019" name="Int. J. Syst. Evol. Microbiol.">
        <title>The Global Catalogue of Microorganisms (GCM) 10K type strain sequencing project: providing services to taxonomists for standard genome sequencing and annotation.</title>
        <authorList>
            <consortium name="The Broad Institute Genomics Platform"/>
            <consortium name="The Broad Institute Genome Sequencing Center for Infectious Disease"/>
            <person name="Wu L."/>
            <person name="Ma J."/>
        </authorList>
    </citation>
    <scope>NUCLEOTIDE SEQUENCE [LARGE SCALE GENOMIC DNA]</scope>
    <source>
        <strain evidence="4">JCM 17938</strain>
    </source>
</reference>
<evidence type="ECO:0000313" key="3">
    <source>
        <dbReference type="EMBL" id="GAA4615737.1"/>
    </source>
</evidence>
<dbReference type="PANTHER" id="PTHR37507">
    <property type="entry name" value="SPORULATION PROTEIN YDCC"/>
    <property type="match status" value="1"/>
</dbReference>
<evidence type="ECO:0000259" key="2">
    <source>
        <dbReference type="Pfam" id="PF03888"/>
    </source>
</evidence>